<feature type="transmembrane region" description="Helical" evidence="1">
    <location>
        <begin position="171"/>
        <end position="199"/>
    </location>
</feature>
<feature type="transmembrane region" description="Helical" evidence="1">
    <location>
        <begin position="211"/>
        <end position="227"/>
    </location>
</feature>
<accession>A0A0R2CUT0</accession>
<feature type="transmembrane region" description="Helical" evidence="1">
    <location>
        <begin position="112"/>
        <end position="130"/>
    </location>
</feature>
<dbReference type="PATRIC" id="fig|1423745.4.peg.935"/>
<protein>
    <submittedName>
        <fullName evidence="2">Uncharacterized protein</fullName>
    </submittedName>
</protein>
<keyword evidence="1" id="KW-0472">Membrane</keyword>
<dbReference type="RefSeq" id="WP_009167274.1">
    <property type="nucleotide sequence ID" value="NZ_AYZI01000005.1"/>
</dbReference>
<feature type="transmembrane region" description="Helical" evidence="1">
    <location>
        <begin position="12"/>
        <end position="30"/>
    </location>
</feature>
<dbReference type="STRING" id="1423745.GCA_001311215_01595"/>
<evidence type="ECO:0000313" key="2">
    <source>
        <dbReference type="EMBL" id="KRM91363.1"/>
    </source>
</evidence>
<feature type="transmembrane region" description="Helical" evidence="1">
    <location>
        <begin position="42"/>
        <end position="63"/>
    </location>
</feature>
<sequence length="228" mass="25316">MKTIFINKISNWILGISFVGANLLIWNLAAGSNWALSTNVTGHVMLINQLCWAIAGWIVLGKLDGRLSLIFNPIPVILAISSGFPIVLDCSFLLIAVVNIAVLMPKFQLHNYYGLICFCLVNAVLPITALNYLNNQYLDQHTILNAAILATLYFISFNLHFTNHLETRANLIAIILLAGLLLANYPIYKGVVAIAILLGSYGFQIFTNRESWILGFLLYLCLSLIIFN</sequence>
<reference evidence="2 3" key="1">
    <citation type="journal article" date="2015" name="Genome Announc.">
        <title>Expanding the biotechnology potential of lactobacilli through comparative genomics of 213 strains and associated genera.</title>
        <authorList>
            <person name="Sun Z."/>
            <person name="Harris H.M."/>
            <person name="McCann A."/>
            <person name="Guo C."/>
            <person name="Argimon S."/>
            <person name="Zhang W."/>
            <person name="Yang X."/>
            <person name="Jeffery I.B."/>
            <person name="Cooney J.C."/>
            <person name="Kagawa T.F."/>
            <person name="Liu W."/>
            <person name="Song Y."/>
            <person name="Salvetti E."/>
            <person name="Wrobel A."/>
            <person name="Rasinkangas P."/>
            <person name="Parkhill J."/>
            <person name="Rea M.C."/>
            <person name="O'Sullivan O."/>
            <person name="Ritari J."/>
            <person name="Douillard F.P."/>
            <person name="Paul Ross R."/>
            <person name="Yang R."/>
            <person name="Briner A.E."/>
            <person name="Felis G.E."/>
            <person name="de Vos W.M."/>
            <person name="Barrangou R."/>
            <person name="Klaenhammer T.R."/>
            <person name="Caufield P.W."/>
            <person name="Cui Y."/>
            <person name="Zhang H."/>
            <person name="O'Toole P.W."/>
        </authorList>
    </citation>
    <scope>NUCLEOTIDE SEQUENCE [LARGE SCALE GENOMIC DNA]</scope>
    <source>
        <strain evidence="2 3">DSM 22689</strain>
    </source>
</reference>
<dbReference type="Proteomes" id="UP000051586">
    <property type="component" value="Unassembled WGS sequence"/>
</dbReference>
<feature type="transmembrane region" description="Helical" evidence="1">
    <location>
        <begin position="75"/>
        <end position="100"/>
    </location>
</feature>
<evidence type="ECO:0000313" key="3">
    <source>
        <dbReference type="Proteomes" id="UP000051586"/>
    </source>
</evidence>
<keyword evidence="1" id="KW-1133">Transmembrane helix</keyword>
<gene>
    <name evidence="2" type="ORF">FC87_GL000874</name>
</gene>
<feature type="transmembrane region" description="Helical" evidence="1">
    <location>
        <begin position="142"/>
        <end position="159"/>
    </location>
</feature>
<name>A0A0R2CUT0_9LACO</name>
<dbReference type="AlphaFoldDB" id="A0A0R2CUT0"/>
<comment type="caution">
    <text evidence="2">The sequence shown here is derived from an EMBL/GenBank/DDBJ whole genome shotgun (WGS) entry which is preliminary data.</text>
</comment>
<proteinExistence type="predicted"/>
<keyword evidence="1" id="KW-0812">Transmembrane</keyword>
<dbReference type="EMBL" id="AYZI01000005">
    <property type="protein sequence ID" value="KRM91363.1"/>
    <property type="molecule type" value="Genomic_DNA"/>
</dbReference>
<evidence type="ECO:0000256" key="1">
    <source>
        <dbReference type="SAM" id="Phobius"/>
    </source>
</evidence>
<organism evidence="2 3">
    <name type="scientific">Fructilactobacillus florum DSM 22689 = JCM 16035</name>
    <dbReference type="NCBI Taxonomy" id="1423745"/>
    <lineage>
        <taxon>Bacteria</taxon>
        <taxon>Bacillati</taxon>
        <taxon>Bacillota</taxon>
        <taxon>Bacilli</taxon>
        <taxon>Lactobacillales</taxon>
        <taxon>Lactobacillaceae</taxon>
        <taxon>Fructilactobacillus</taxon>
    </lineage>
</organism>